<dbReference type="InterPro" id="IPR016032">
    <property type="entry name" value="Sig_transdc_resp-reg_C-effctor"/>
</dbReference>
<dbReference type="PRINTS" id="PR00038">
    <property type="entry name" value="HTHLUXR"/>
</dbReference>
<comment type="caution">
    <text evidence="8">The sequence shown here is derived from an EMBL/GenBank/DDBJ whole genome shotgun (WGS) entry which is preliminary data.</text>
</comment>
<proteinExistence type="predicted"/>
<gene>
    <name evidence="8" type="ORF">D0T12_21090</name>
</gene>
<dbReference type="InterPro" id="IPR039420">
    <property type="entry name" value="WalR-like"/>
</dbReference>
<keyword evidence="3 8" id="KW-0238">DNA-binding</keyword>
<dbReference type="PROSITE" id="PS50043">
    <property type="entry name" value="HTH_LUXR_2"/>
    <property type="match status" value="1"/>
</dbReference>
<accession>A0A372GDU0</accession>
<dbReference type="CDD" id="cd06170">
    <property type="entry name" value="LuxR_C_like"/>
    <property type="match status" value="1"/>
</dbReference>
<dbReference type="SMART" id="SM00448">
    <property type="entry name" value="REC"/>
    <property type="match status" value="1"/>
</dbReference>
<dbReference type="SUPFAM" id="SSF46894">
    <property type="entry name" value="C-terminal effector domain of the bipartite response regulators"/>
    <property type="match status" value="1"/>
</dbReference>
<evidence type="ECO:0000313" key="8">
    <source>
        <dbReference type="EMBL" id="RFS83536.1"/>
    </source>
</evidence>
<feature type="domain" description="Response regulatory" evidence="7">
    <location>
        <begin position="8"/>
        <end position="124"/>
    </location>
</feature>
<dbReference type="EMBL" id="QVNQ01000006">
    <property type="protein sequence ID" value="RFS83536.1"/>
    <property type="molecule type" value="Genomic_DNA"/>
</dbReference>
<dbReference type="GO" id="GO:0003677">
    <property type="term" value="F:DNA binding"/>
    <property type="evidence" value="ECO:0007669"/>
    <property type="project" value="UniProtKB-KW"/>
</dbReference>
<dbReference type="InterPro" id="IPR000792">
    <property type="entry name" value="Tscrpt_reg_LuxR_C"/>
</dbReference>
<dbReference type="InterPro" id="IPR001789">
    <property type="entry name" value="Sig_transdc_resp-reg_receiver"/>
</dbReference>
<keyword evidence="2" id="KW-0805">Transcription regulation</keyword>
<dbReference type="SUPFAM" id="SSF52172">
    <property type="entry name" value="CheY-like"/>
    <property type="match status" value="1"/>
</dbReference>
<keyword evidence="4" id="KW-0804">Transcription</keyword>
<reference evidence="8 9" key="1">
    <citation type="submission" date="2018-08" db="EMBL/GenBank/DDBJ databases">
        <title>Actinomadura spongicola sp. nov., isolated from marine sponge Leucetta chagosensis.</title>
        <authorList>
            <person name="Li L."/>
            <person name="Lin H.W."/>
        </authorList>
    </citation>
    <scope>NUCLEOTIDE SEQUENCE [LARGE SCALE GENOMIC DNA]</scope>
    <source>
        <strain evidence="8 9">LHW52907</strain>
    </source>
</reference>
<dbReference type="Gene3D" id="3.40.50.2300">
    <property type="match status" value="1"/>
</dbReference>
<evidence type="ECO:0000259" key="7">
    <source>
        <dbReference type="PROSITE" id="PS50110"/>
    </source>
</evidence>
<evidence type="ECO:0000256" key="1">
    <source>
        <dbReference type="ARBA" id="ARBA00022553"/>
    </source>
</evidence>
<dbReference type="AlphaFoldDB" id="A0A372GDU0"/>
<organism evidence="8 9">
    <name type="scientific">Actinomadura spongiicola</name>
    <dbReference type="NCBI Taxonomy" id="2303421"/>
    <lineage>
        <taxon>Bacteria</taxon>
        <taxon>Bacillati</taxon>
        <taxon>Actinomycetota</taxon>
        <taxon>Actinomycetes</taxon>
        <taxon>Streptosporangiales</taxon>
        <taxon>Thermomonosporaceae</taxon>
        <taxon>Actinomadura</taxon>
    </lineage>
</organism>
<name>A0A372GDU0_9ACTN</name>
<evidence type="ECO:0000256" key="4">
    <source>
        <dbReference type="ARBA" id="ARBA00023163"/>
    </source>
</evidence>
<dbReference type="GO" id="GO:0000160">
    <property type="term" value="P:phosphorelay signal transduction system"/>
    <property type="evidence" value="ECO:0007669"/>
    <property type="project" value="InterPro"/>
</dbReference>
<dbReference type="SMART" id="SM00421">
    <property type="entry name" value="HTH_LUXR"/>
    <property type="match status" value="1"/>
</dbReference>
<dbReference type="CDD" id="cd17535">
    <property type="entry name" value="REC_NarL-like"/>
    <property type="match status" value="1"/>
</dbReference>
<dbReference type="PANTHER" id="PTHR43214:SF24">
    <property type="entry name" value="TRANSCRIPTIONAL REGULATORY PROTEIN NARL-RELATED"/>
    <property type="match status" value="1"/>
</dbReference>
<dbReference type="Pfam" id="PF00072">
    <property type="entry name" value="Response_reg"/>
    <property type="match status" value="1"/>
</dbReference>
<keyword evidence="9" id="KW-1185">Reference proteome</keyword>
<dbReference type="Proteomes" id="UP000262882">
    <property type="component" value="Unassembled WGS sequence"/>
</dbReference>
<sequence>MTASDPVRLIIVDDHPIVREGLRAAFGNEPDFTVVGEAGDGAEALTLVDRVAPDVVLMDLRMPGVDGVTAIRRLRESGRGVPVLVLTTYDSDGDVVPAIEAGAAGYLLKDAPTAELLDAVRAVHRGTSVLSPALVARLMEHTRRPAPGSLTRRELQVLQLVADGAGNREAAAALFISEASIKTHLTHIYNKLDVRDRAAAVGEAYRRGLLPTPGDRTS</sequence>
<dbReference type="InterPro" id="IPR011006">
    <property type="entry name" value="CheY-like_superfamily"/>
</dbReference>
<evidence type="ECO:0000256" key="5">
    <source>
        <dbReference type="PROSITE-ProRule" id="PRU00169"/>
    </source>
</evidence>
<dbReference type="GO" id="GO:0006355">
    <property type="term" value="P:regulation of DNA-templated transcription"/>
    <property type="evidence" value="ECO:0007669"/>
    <property type="project" value="InterPro"/>
</dbReference>
<dbReference type="PANTHER" id="PTHR43214">
    <property type="entry name" value="TWO-COMPONENT RESPONSE REGULATOR"/>
    <property type="match status" value="1"/>
</dbReference>
<evidence type="ECO:0000256" key="3">
    <source>
        <dbReference type="ARBA" id="ARBA00023125"/>
    </source>
</evidence>
<protein>
    <submittedName>
        <fullName evidence="8">DNA-binding response regulator</fullName>
    </submittedName>
</protein>
<dbReference type="InterPro" id="IPR058245">
    <property type="entry name" value="NreC/VraR/RcsB-like_REC"/>
</dbReference>
<dbReference type="PROSITE" id="PS50110">
    <property type="entry name" value="RESPONSE_REGULATORY"/>
    <property type="match status" value="1"/>
</dbReference>
<dbReference type="OrthoDB" id="9808843at2"/>
<keyword evidence="1 5" id="KW-0597">Phosphoprotein</keyword>
<evidence type="ECO:0000256" key="2">
    <source>
        <dbReference type="ARBA" id="ARBA00023015"/>
    </source>
</evidence>
<evidence type="ECO:0000259" key="6">
    <source>
        <dbReference type="PROSITE" id="PS50043"/>
    </source>
</evidence>
<dbReference type="RefSeq" id="WP_117401367.1">
    <property type="nucleotide sequence ID" value="NZ_QVNQ01000006.1"/>
</dbReference>
<evidence type="ECO:0000313" key="9">
    <source>
        <dbReference type="Proteomes" id="UP000262882"/>
    </source>
</evidence>
<feature type="domain" description="HTH luxR-type" evidence="6">
    <location>
        <begin position="143"/>
        <end position="208"/>
    </location>
</feature>
<feature type="modified residue" description="4-aspartylphosphate" evidence="5">
    <location>
        <position position="59"/>
    </location>
</feature>
<dbReference type="Pfam" id="PF00196">
    <property type="entry name" value="GerE"/>
    <property type="match status" value="1"/>
</dbReference>